<dbReference type="Pfam" id="PF00005">
    <property type="entry name" value="ABC_tran"/>
    <property type="match status" value="1"/>
</dbReference>
<dbReference type="GO" id="GO:0005524">
    <property type="term" value="F:ATP binding"/>
    <property type="evidence" value="ECO:0007669"/>
    <property type="project" value="UniProtKB-KW"/>
</dbReference>
<dbReference type="SMART" id="SM00382">
    <property type="entry name" value="AAA"/>
    <property type="match status" value="1"/>
</dbReference>
<dbReference type="PROSITE" id="PS00211">
    <property type="entry name" value="ABC_TRANSPORTER_1"/>
    <property type="match status" value="1"/>
</dbReference>
<feature type="domain" description="ABC transporter" evidence="6">
    <location>
        <begin position="17"/>
        <end position="253"/>
    </location>
</feature>
<keyword evidence="8" id="KW-1185">Reference proteome</keyword>
<dbReference type="EMBL" id="CP066802">
    <property type="protein sequence ID" value="QQM68378.1"/>
    <property type="molecule type" value="Genomic_DNA"/>
</dbReference>
<proteinExistence type="inferred from homology"/>
<comment type="similarity">
    <text evidence="1">Belongs to the ABC transporter superfamily.</text>
</comment>
<protein>
    <submittedName>
        <fullName evidence="7">Metal ABC transporter ATP-binding protein</fullName>
    </submittedName>
</protein>
<evidence type="ECO:0000313" key="8">
    <source>
        <dbReference type="Proteomes" id="UP000595895"/>
    </source>
</evidence>
<sequence>MPVTGAPTDVASASTLVHLQEASVVLGSSLVLSGVDLRVEAGESVALLGANGSGKSTTMRACLGLVPLSQGRAELFGVDLRRRRQVPWERVGYVPQRIGASSGVPATALEVVRSGLLGPRRPFADRGRQASARALEALEAVGLAHRAQDHVQVLSGGQAQRVLIARALVRRPELLLLDEPLAGIDRSSQQTLATILQQLRAEGLTLVTVLHELGALAEVVDRAVLLDQGRVLLDGPSKEVVTEQHRRALDESLGGQHPHLGPSPVPHHAPTLSTRPRLQED</sequence>
<dbReference type="KEGG" id="awe:JG540_06090"/>
<evidence type="ECO:0000256" key="5">
    <source>
        <dbReference type="SAM" id="MobiDB-lite"/>
    </source>
</evidence>
<evidence type="ECO:0000256" key="1">
    <source>
        <dbReference type="ARBA" id="ARBA00005417"/>
    </source>
</evidence>
<dbReference type="InterPro" id="IPR017871">
    <property type="entry name" value="ABC_transporter-like_CS"/>
</dbReference>
<dbReference type="PANTHER" id="PTHR42734">
    <property type="entry name" value="METAL TRANSPORT SYSTEM ATP-BINDING PROTEIN TM_0124-RELATED"/>
    <property type="match status" value="1"/>
</dbReference>
<dbReference type="PROSITE" id="PS50893">
    <property type="entry name" value="ABC_TRANSPORTER_2"/>
    <property type="match status" value="1"/>
</dbReference>
<evidence type="ECO:0000313" key="7">
    <source>
        <dbReference type="EMBL" id="QQM68378.1"/>
    </source>
</evidence>
<dbReference type="RefSeq" id="WP_200278180.1">
    <property type="nucleotide sequence ID" value="NZ_CP066802.1"/>
</dbReference>
<name>A0A7T7MBH6_9ACTO</name>
<dbReference type="AlphaFoldDB" id="A0A7T7MBH6"/>
<dbReference type="Gene3D" id="3.40.50.300">
    <property type="entry name" value="P-loop containing nucleotide triphosphate hydrolases"/>
    <property type="match status" value="1"/>
</dbReference>
<evidence type="ECO:0000259" key="6">
    <source>
        <dbReference type="PROSITE" id="PS50893"/>
    </source>
</evidence>
<dbReference type="Proteomes" id="UP000595895">
    <property type="component" value="Chromosome"/>
</dbReference>
<keyword evidence="2" id="KW-0813">Transport</keyword>
<dbReference type="SUPFAM" id="SSF52540">
    <property type="entry name" value="P-loop containing nucleoside triphosphate hydrolases"/>
    <property type="match status" value="1"/>
</dbReference>
<evidence type="ECO:0000256" key="2">
    <source>
        <dbReference type="ARBA" id="ARBA00022448"/>
    </source>
</evidence>
<reference evidence="7 8" key="1">
    <citation type="submission" date="2020-12" db="EMBL/GenBank/DDBJ databases">
        <authorList>
            <person name="Zhou J."/>
        </authorList>
    </citation>
    <scope>NUCLEOTIDE SEQUENCE [LARGE SCALE GENOMIC DNA]</scope>
    <source>
        <strain evidence="7 8">CCUG 61299</strain>
    </source>
</reference>
<feature type="region of interest" description="Disordered" evidence="5">
    <location>
        <begin position="252"/>
        <end position="281"/>
    </location>
</feature>
<evidence type="ECO:0000256" key="3">
    <source>
        <dbReference type="ARBA" id="ARBA00022741"/>
    </source>
</evidence>
<dbReference type="InterPro" id="IPR003439">
    <property type="entry name" value="ABC_transporter-like_ATP-bd"/>
</dbReference>
<feature type="compositionally biased region" description="Polar residues" evidence="5">
    <location>
        <begin position="271"/>
        <end position="281"/>
    </location>
</feature>
<keyword evidence="3" id="KW-0547">Nucleotide-binding</keyword>
<organism evidence="7 8">
    <name type="scientific">Actinomyces weissii</name>
    <dbReference type="NCBI Taxonomy" id="675090"/>
    <lineage>
        <taxon>Bacteria</taxon>
        <taxon>Bacillati</taxon>
        <taxon>Actinomycetota</taxon>
        <taxon>Actinomycetes</taxon>
        <taxon>Actinomycetales</taxon>
        <taxon>Actinomycetaceae</taxon>
        <taxon>Actinomyces</taxon>
    </lineage>
</organism>
<dbReference type="InterPro" id="IPR003593">
    <property type="entry name" value="AAA+_ATPase"/>
</dbReference>
<dbReference type="InterPro" id="IPR050153">
    <property type="entry name" value="Metal_Ion_Import_ABC"/>
</dbReference>
<gene>
    <name evidence="7" type="ORF">JG540_06090</name>
</gene>
<dbReference type="PANTHER" id="PTHR42734:SF5">
    <property type="entry name" value="IRON TRANSPORT SYSTEM ATP-BINDING PROTEIN HI_0361-RELATED"/>
    <property type="match status" value="1"/>
</dbReference>
<dbReference type="GO" id="GO:0016887">
    <property type="term" value="F:ATP hydrolysis activity"/>
    <property type="evidence" value="ECO:0007669"/>
    <property type="project" value="InterPro"/>
</dbReference>
<dbReference type="InterPro" id="IPR027417">
    <property type="entry name" value="P-loop_NTPase"/>
</dbReference>
<evidence type="ECO:0000256" key="4">
    <source>
        <dbReference type="ARBA" id="ARBA00022840"/>
    </source>
</evidence>
<accession>A0A7T7MBH6</accession>
<keyword evidence="4 7" id="KW-0067">ATP-binding</keyword>